<reference evidence="2 3" key="1">
    <citation type="submission" date="2011-10" db="EMBL/GenBank/DDBJ databases">
        <authorList>
            <person name="Genoscope - CEA"/>
        </authorList>
    </citation>
    <scope>NUCLEOTIDE SEQUENCE [LARGE SCALE GENOMIC DNA]</scope>
    <source>
        <strain evidence="2 3">RCC 1105</strain>
    </source>
</reference>
<dbReference type="RefSeq" id="XP_007512905.1">
    <property type="nucleotide sequence ID" value="XM_007512843.1"/>
</dbReference>
<dbReference type="GeneID" id="19015866"/>
<proteinExistence type="predicted"/>
<gene>
    <name evidence="2" type="ORF">Bathy05g03630</name>
</gene>
<accession>K8F4N2</accession>
<dbReference type="AlphaFoldDB" id="K8F4N2"/>
<dbReference type="Gene3D" id="1.25.40.20">
    <property type="entry name" value="Ankyrin repeat-containing domain"/>
    <property type="match status" value="2"/>
</dbReference>
<feature type="compositionally biased region" description="Basic residues" evidence="1">
    <location>
        <begin position="1"/>
        <end position="16"/>
    </location>
</feature>
<dbReference type="PANTHER" id="PTHR46586:SF3">
    <property type="entry name" value="ANKYRIN REPEAT-CONTAINING PROTEIN"/>
    <property type="match status" value="1"/>
</dbReference>
<organism evidence="2 3">
    <name type="scientific">Bathycoccus prasinos</name>
    <dbReference type="NCBI Taxonomy" id="41875"/>
    <lineage>
        <taxon>Eukaryota</taxon>
        <taxon>Viridiplantae</taxon>
        <taxon>Chlorophyta</taxon>
        <taxon>Mamiellophyceae</taxon>
        <taxon>Mamiellales</taxon>
        <taxon>Bathycoccaceae</taxon>
        <taxon>Bathycoccus</taxon>
    </lineage>
</organism>
<evidence type="ECO:0000256" key="1">
    <source>
        <dbReference type="SAM" id="MobiDB-lite"/>
    </source>
</evidence>
<dbReference type="Pfam" id="PF13637">
    <property type="entry name" value="Ank_4"/>
    <property type="match status" value="1"/>
</dbReference>
<dbReference type="Pfam" id="PF12796">
    <property type="entry name" value="Ank_2"/>
    <property type="match status" value="1"/>
</dbReference>
<feature type="region of interest" description="Disordered" evidence="1">
    <location>
        <begin position="1"/>
        <end position="24"/>
    </location>
</feature>
<dbReference type="InterPro" id="IPR052050">
    <property type="entry name" value="SecEffector_AnkRepeat"/>
</dbReference>
<protein>
    <submittedName>
        <fullName evidence="2">Uncharacterized protein</fullName>
    </submittedName>
</protein>
<dbReference type="Proteomes" id="UP000198341">
    <property type="component" value="Chromosome 5"/>
</dbReference>
<dbReference type="KEGG" id="bpg:Bathy05g03630"/>
<dbReference type="InterPro" id="IPR002110">
    <property type="entry name" value="Ankyrin_rpt"/>
</dbReference>
<keyword evidence="3" id="KW-1185">Reference proteome</keyword>
<dbReference type="OrthoDB" id="494131at2759"/>
<name>K8F4N2_9CHLO</name>
<evidence type="ECO:0000313" key="2">
    <source>
        <dbReference type="EMBL" id="CCO16463.1"/>
    </source>
</evidence>
<sequence length="383" mass="44900">MGKSFAHKKRNKRRREREKEENERLQRLRGIDEEERRGNVLLWDLIVNNDDICFKHIIPRLDSNDVKFFYEVNSETSKLIKRSSRERDLKKWFHIEEMSSISTLEVAWKHYSWGDYDHDFDIDWDEPRFCSLVAKTNKLELLKWVREEKKCDWDVGTINRAAEQGNLEMVKYCVVKKCPIGTYACARAAENGHLKVLKYLHENVKAPWDSYTAAWAARNGHFHILEYLVKRKFDNYNEGACACAASGGHLEVLKYLHEEVKAPWGPQTANWAAHNGHLHILEYLVERKFDQFDVLACRNAAMYGHLDCLKYLRETTKVPWNSGAFAFETCENDHPECVRYLLDNNCPLPPGWLYEDGTLRTSYNRIVNACSDTQNLRAHTHSL</sequence>
<dbReference type="SUPFAM" id="SSF48403">
    <property type="entry name" value="Ankyrin repeat"/>
    <property type="match status" value="1"/>
</dbReference>
<dbReference type="PANTHER" id="PTHR46586">
    <property type="entry name" value="ANKYRIN REPEAT-CONTAINING PROTEIN"/>
    <property type="match status" value="1"/>
</dbReference>
<dbReference type="InterPro" id="IPR036770">
    <property type="entry name" value="Ankyrin_rpt-contain_sf"/>
</dbReference>
<dbReference type="EMBL" id="FO082274">
    <property type="protein sequence ID" value="CCO16463.1"/>
    <property type="molecule type" value="Genomic_DNA"/>
</dbReference>
<evidence type="ECO:0000313" key="3">
    <source>
        <dbReference type="Proteomes" id="UP000198341"/>
    </source>
</evidence>